<protein>
    <submittedName>
        <fullName evidence="3">PIPK domain-containing protein</fullName>
    </submittedName>
</protein>
<dbReference type="Proteomes" id="UP000271098">
    <property type="component" value="Unassembled WGS sequence"/>
</dbReference>
<dbReference type="EMBL" id="UYRT01087067">
    <property type="protein sequence ID" value="VDN32117.1"/>
    <property type="molecule type" value="Genomic_DNA"/>
</dbReference>
<evidence type="ECO:0000313" key="2">
    <source>
        <dbReference type="Proteomes" id="UP000271098"/>
    </source>
</evidence>
<organism evidence="3">
    <name type="scientific">Gongylonema pulchrum</name>
    <dbReference type="NCBI Taxonomy" id="637853"/>
    <lineage>
        <taxon>Eukaryota</taxon>
        <taxon>Metazoa</taxon>
        <taxon>Ecdysozoa</taxon>
        <taxon>Nematoda</taxon>
        <taxon>Chromadorea</taxon>
        <taxon>Rhabditida</taxon>
        <taxon>Spirurina</taxon>
        <taxon>Spiruromorpha</taxon>
        <taxon>Spiruroidea</taxon>
        <taxon>Gongylonematidae</taxon>
        <taxon>Gongylonema</taxon>
    </lineage>
</organism>
<evidence type="ECO:0000313" key="3">
    <source>
        <dbReference type="WBParaSite" id="GPUH_0001863501-mRNA-1"/>
    </source>
</evidence>
<name>A0A183ECB9_9BILA</name>
<proteinExistence type="predicted"/>
<dbReference type="WBParaSite" id="GPUH_0001863501-mRNA-1">
    <property type="protein sequence ID" value="GPUH_0001863501-mRNA-1"/>
    <property type="gene ID" value="GPUH_0001863501"/>
</dbReference>
<reference evidence="3" key="1">
    <citation type="submission" date="2016-06" db="UniProtKB">
        <authorList>
            <consortium name="WormBaseParasite"/>
        </authorList>
    </citation>
    <scope>IDENTIFICATION</scope>
</reference>
<accession>A0A183ECB9</accession>
<sequence>ACGDGLVFAGKKNKDCYDGKICCLGRCAKACDVLRAMNTQWAALNRSFHVFFQSKIFTAVSGSIFRGVLRNYEFGGTEAEFEKRRKSKLASVGSEKVREGDAKAKCEKVQERAMKTPRAMKTSMASFLLMSDWRLPECTEKHREAVKDGRRK</sequence>
<keyword evidence="2" id="KW-1185">Reference proteome</keyword>
<gene>
    <name evidence="1" type="ORF">GPUH_LOCUS18610</name>
</gene>
<dbReference type="AlphaFoldDB" id="A0A183ECB9"/>
<evidence type="ECO:0000313" key="1">
    <source>
        <dbReference type="EMBL" id="VDN32117.1"/>
    </source>
</evidence>
<reference evidence="1 2" key="2">
    <citation type="submission" date="2018-11" db="EMBL/GenBank/DDBJ databases">
        <authorList>
            <consortium name="Pathogen Informatics"/>
        </authorList>
    </citation>
    <scope>NUCLEOTIDE SEQUENCE [LARGE SCALE GENOMIC DNA]</scope>
</reference>